<dbReference type="SUPFAM" id="SSF54285">
    <property type="entry name" value="MoaD/ThiS"/>
    <property type="match status" value="1"/>
</dbReference>
<comment type="similarity">
    <text evidence="1">Belongs to the UPF0125 (RnfH) family.</text>
</comment>
<dbReference type="Gene3D" id="3.10.20.280">
    <property type="entry name" value="RnfH-like"/>
    <property type="match status" value="1"/>
</dbReference>
<sequence length="102" mass="11577">MISVEVAFATKIKEDLILLKIQAGSKVQDAITLSGFFEKFPEEPLGEYQVGIWGKKVNRSQELKDGDRVELYRELLLDPKEARRSLALKGKAMGNFKQHNEV</sequence>
<accession>A0A381S0A9</accession>
<dbReference type="PANTHER" id="PTHR37483:SF1">
    <property type="entry name" value="UPF0125 PROTEIN RATB"/>
    <property type="match status" value="1"/>
</dbReference>
<dbReference type="PANTHER" id="PTHR37483">
    <property type="entry name" value="UPF0125 PROTEIN RATB"/>
    <property type="match status" value="1"/>
</dbReference>
<evidence type="ECO:0000256" key="1">
    <source>
        <dbReference type="ARBA" id="ARBA00010645"/>
    </source>
</evidence>
<organism evidence="2">
    <name type="scientific">marine metagenome</name>
    <dbReference type="NCBI Taxonomy" id="408172"/>
    <lineage>
        <taxon>unclassified sequences</taxon>
        <taxon>metagenomes</taxon>
        <taxon>ecological metagenomes</taxon>
    </lineage>
</organism>
<name>A0A381S0A9_9ZZZZ</name>
<proteinExistence type="inferred from homology"/>
<dbReference type="InterPro" id="IPR005346">
    <property type="entry name" value="RnfH"/>
</dbReference>
<dbReference type="InterPro" id="IPR037021">
    <property type="entry name" value="RnfH_sf"/>
</dbReference>
<gene>
    <name evidence="2" type="ORF">METZ01_LOCUS50399</name>
</gene>
<dbReference type="Pfam" id="PF03658">
    <property type="entry name" value="Ub-RnfH"/>
    <property type="match status" value="1"/>
</dbReference>
<dbReference type="AlphaFoldDB" id="A0A381S0A9"/>
<reference evidence="2" key="1">
    <citation type="submission" date="2018-05" db="EMBL/GenBank/DDBJ databases">
        <authorList>
            <person name="Lanie J.A."/>
            <person name="Ng W.-L."/>
            <person name="Kazmierczak K.M."/>
            <person name="Andrzejewski T.M."/>
            <person name="Davidsen T.M."/>
            <person name="Wayne K.J."/>
            <person name="Tettelin H."/>
            <person name="Glass J.I."/>
            <person name="Rusch D."/>
            <person name="Podicherti R."/>
            <person name="Tsui H.-C.T."/>
            <person name="Winkler M.E."/>
        </authorList>
    </citation>
    <scope>NUCLEOTIDE SEQUENCE</scope>
</reference>
<dbReference type="NCBIfam" id="NF002490">
    <property type="entry name" value="PRK01777.1"/>
    <property type="match status" value="1"/>
</dbReference>
<dbReference type="EMBL" id="UINC01002519">
    <property type="protein sequence ID" value="SUZ97545.1"/>
    <property type="molecule type" value="Genomic_DNA"/>
</dbReference>
<dbReference type="HAMAP" id="MF_00460">
    <property type="entry name" value="UPF0125_RnfH"/>
    <property type="match status" value="1"/>
</dbReference>
<protein>
    <submittedName>
        <fullName evidence="2">Uncharacterized protein</fullName>
    </submittedName>
</protein>
<dbReference type="InterPro" id="IPR016155">
    <property type="entry name" value="Mopterin_synth/thiamin_S_b"/>
</dbReference>
<evidence type="ECO:0000313" key="2">
    <source>
        <dbReference type="EMBL" id="SUZ97545.1"/>
    </source>
</evidence>